<organism evidence="7 8">
    <name type="scientific">Symbiodinium microadriaticum</name>
    <name type="common">Dinoflagellate</name>
    <name type="synonym">Zooxanthella microadriatica</name>
    <dbReference type="NCBI Taxonomy" id="2951"/>
    <lineage>
        <taxon>Eukaryota</taxon>
        <taxon>Sar</taxon>
        <taxon>Alveolata</taxon>
        <taxon>Dinophyceae</taxon>
        <taxon>Suessiales</taxon>
        <taxon>Symbiodiniaceae</taxon>
        <taxon>Symbiodinium</taxon>
    </lineage>
</organism>
<evidence type="ECO:0000256" key="5">
    <source>
        <dbReference type="ARBA" id="ARBA00023136"/>
    </source>
</evidence>
<name>A0A1Q9DTA9_SYMMI</name>
<dbReference type="OMA" id="YPYVYGV"/>
<dbReference type="OrthoDB" id="438495at2759"/>
<keyword evidence="8" id="KW-1185">Reference proteome</keyword>
<dbReference type="EMBL" id="LSRX01000397">
    <property type="protein sequence ID" value="OLP98409.1"/>
    <property type="molecule type" value="Genomic_DNA"/>
</dbReference>
<feature type="transmembrane region" description="Helical" evidence="6">
    <location>
        <begin position="297"/>
        <end position="316"/>
    </location>
</feature>
<dbReference type="GO" id="GO:0000139">
    <property type="term" value="C:Golgi membrane"/>
    <property type="evidence" value="ECO:0007669"/>
    <property type="project" value="TreeGrafter"/>
</dbReference>
<feature type="transmembrane region" description="Helical" evidence="6">
    <location>
        <begin position="241"/>
        <end position="263"/>
    </location>
</feature>
<evidence type="ECO:0000256" key="2">
    <source>
        <dbReference type="ARBA" id="ARBA00022448"/>
    </source>
</evidence>
<keyword evidence="4 6" id="KW-1133">Transmembrane helix</keyword>
<proteinExistence type="predicted"/>
<accession>A0A1Q9DTA9</accession>
<dbReference type="GO" id="GO:0005789">
    <property type="term" value="C:endoplasmic reticulum membrane"/>
    <property type="evidence" value="ECO:0007669"/>
    <property type="project" value="TreeGrafter"/>
</dbReference>
<dbReference type="PANTHER" id="PTHR10778">
    <property type="entry name" value="SOLUTE CARRIER FAMILY 35 MEMBER B"/>
    <property type="match status" value="1"/>
</dbReference>
<gene>
    <name evidence="7" type="primary">Papst2</name>
    <name evidence="7" type="ORF">AK812_SmicGene19133</name>
</gene>
<evidence type="ECO:0000256" key="3">
    <source>
        <dbReference type="ARBA" id="ARBA00022692"/>
    </source>
</evidence>
<feature type="transmembrane region" description="Helical" evidence="6">
    <location>
        <begin position="59"/>
        <end position="78"/>
    </location>
</feature>
<evidence type="ECO:0000256" key="6">
    <source>
        <dbReference type="SAM" id="Phobius"/>
    </source>
</evidence>
<evidence type="ECO:0000256" key="4">
    <source>
        <dbReference type="ARBA" id="ARBA00022989"/>
    </source>
</evidence>
<feature type="transmembrane region" description="Helical" evidence="6">
    <location>
        <begin position="99"/>
        <end position="121"/>
    </location>
</feature>
<dbReference type="PANTHER" id="PTHR10778:SF8">
    <property type="entry name" value="ADENOSINE 3'-PHOSPHO 5'-PHOSPHOSULFATE TRANSPORTER 2"/>
    <property type="match status" value="1"/>
</dbReference>
<evidence type="ECO:0000256" key="1">
    <source>
        <dbReference type="ARBA" id="ARBA00004141"/>
    </source>
</evidence>
<dbReference type="InterPro" id="IPR013657">
    <property type="entry name" value="SCL35B1-4/HUT1"/>
</dbReference>
<evidence type="ECO:0000313" key="7">
    <source>
        <dbReference type="EMBL" id="OLP98409.1"/>
    </source>
</evidence>
<comment type="caution">
    <text evidence="7">The sequence shown here is derived from an EMBL/GenBank/DDBJ whole genome shotgun (WGS) entry which is preliminary data.</text>
</comment>
<reference evidence="7 8" key="1">
    <citation type="submission" date="2016-02" db="EMBL/GenBank/DDBJ databases">
        <title>Genome analysis of coral dinoflagellate symbionts highlights evolutionary adaptations to a symbiotic lifestyle.</title>
        <authorList>
            <person name="Aranda M."/>
            <person name="Li Y."/>
            <person name="Liew Y.J."/>
            <person name="Baumgarten S."/>
            <person name="Simakov O."/>
            <person name="Wilson M."/>
            <person name="Piel J."/>
            <person name="Ashoor H."/>
            <person name="Bougouffa S."/>
            <person name="Bajic V.B."/>
            <person name="Ryu T."/>
            <person name="Ravasi T."/>
            <person name="Bayer T."/>
            <person name="Micklem G."/>
            <person name="Kim H."/>
            <person name="Bhak J."/>
            <person name="Lajeunesse T.C."/>
            <person name="Voolstra C.R."/>
        </authorList>
    </citation>
    <scope>NUCLEOTIDE SEQUENCE [LARGE SCALE GENOMIC DNA]</scope>
    <source>
        <strain evidence="7 8">CCMP2467</strain>
    </source>
</reference>
<dbReference type="AlphaFoldDB" id="A0A1Q9DTA9"/>
<keyword evidence="2" id="KW-0813">Transport</keyword>
<comment type="subcellular location">
    <subcellularLocation>
        <location evidence="1">Membrane</location>
        <topology evidence="1">Multi-pass membrane protein</topology>
    </subcellularLocation>
</comment>
<evidence type="ECO:0000313" key="8">
    <source>
        <dbReference type="Proteomes" id="UP000186817"/>
    </source>
</evidence>
<dbReference type="Proteomes" id="UP000186817">
    <property type="component" value="Unassembled WGS sequence"/>
</dbReference>
<keyword evidence="5 6" id="KW-0472">Membrane</keyword>
<dbReference type="Pfam" id="PF08449">
    <property type="entry name" value="UAA"/>
    <property type="match status" value="1"/>
</dbReference>
<keyword evidence="3 6" id="KW-0812">Transmembrane</keyword>
<dbReference type="GO" id="GO:0046964">
    <property type="term" value="F:3'-phosphoadenosine 5'-phosphosulfate transmembrane transporter activity"/>
    <property type="evidence" value="ECO:0007669"/>
    <property type="project" value="TreeGrafter"/>
</dbReference>
<sequence length="345" mass="37313">MKSIAQRSTATLSLQARQFCEDAQVQRFALLSAAFICSMEISCIIEEYIFVALPGFRGFYWTVALVELGFFAVSAIATRWKEYGFVGAMRQQLQAPLKLYALMALLLGLSQGLGKITFRYLNYATNTVIKSGKLVPTLLISVIWLERKVSLAEWAAAVLLVLSSAFMALGEQAVTPSFDPIGLILAGAQLLCAAMQGNLQEKALKDYGASITEALACSNGFGVIVSGEAGPAWEFFLSSPLGSTLVLLRSLFFFLGVVALTALTKDHGTGAATAVGTARKSLTVLFSFMMFPKPWHMNYVLGTFAFIAADLIYFQVSSARASARRKLAACSPEDGNARHCSKDEV</sequence>
<protein>
    <submittedName>
        <fullName evidence="7">Adenosine 3'-phospho 5'-phosphosulfate transporter 2</fullName>
    </submittedName>
</protein>